<feature type="compositionally biased region" description="Basic and acidic residues" evidence="1">
    <location>
        <begin position="150"/>
        <end position="163"/>
    </location>
</feature>
<sequence length="205" mass="22722">MCQQANLFLFLVLFLGAFTTRSAEAFVSSSDAFVSSSTSSLFQGSTIVRGFQCGRNSKMKRARLYGSPEEKIKEVMRQQMEAEEKGELIKAAKLGMEIKELSRVLLGELDQEIFNRNVQTKEQASNADFGIGQRWAFGYSSAFVGEKDEEQSQKRGRQADDTGPKQPDFGGFGKKWAFGYETTSSPSNDDEIPENKDQSGASGDF</sequence>
<dbReference type="AlphaFoldDB" id="A0A6V2ZPH3"/>
<feature type="region of interest" description="Disordered" evidence="1">
    <location>
        <begin position="146"/>
        <end position="205"/>
    </location>
</feature>
<protein>
    <submittedName>
        <fullName evidence="3">Uncharacterized protein</fullName>
    </submittedName>
</protein>
<reference evidence="3" key="1">
    <citation type="submission" date="2021-01" db="EMBL/GenBank/DDBJ databases">
        <authorList>
            <person name="Corre E."/>
            <person name="Pelletier E."/>
            <person name="Niang G."/>
            <person name="Scheremetjew M."/>
            <person name="Finn R."/>
            <person name="Kale V."/>
            <person name="Holt S."/>
            <person name="Cochrane G."/>
            <person name="Meng A."/>
            <person name="Brown T."/>
            <person name="Cohen L."/>
        </authorList>
    </citation>
    <scope>NUCLEOTIDE SEQUENCE</scope>
    <source>
        <strain evidence="3">CCMP3107</strain>
    </source>
</reference>
<evidence type="ECO:0000256" key="2">
    <source>
        <dbReference type="SAM" id="SignalP"/>
    </source>
</evidence>
<organism evidence="3">
    <name type="scientific">Heterosigma akashiwo</name>
    <name type="common">Chromophytic alga</name>
    <name type="synonym">Heterosigma carterae</name>
    <dbReference type="NCBI Taxonomy" id="2829"/>
    <lineage>
        <taxon>Eukaryota</taxon>
        <taxon>Sar</taxon>
        <taxon>Stramenopiles</taxon>
        <taxon>Ochrophyta</taxon>
        <taxon>Raphidophyceae</taxon>
        <taxon>Chattonellales</taxon>
        <taxon>Chattonellaceae</taxon>
        <taxon>Heterosigma</taxon>
    </lineage>
</organism>
<dbReference type="EMBL" id="HBIU01046921">
    <property type="protein sequence ID" value="CAE0642177.1"/>
    <property type="molecule type" value="Transcribed_RNA"/>
</dbReference>
<name>A0A6V2ZPH3_HETAK</name>
<gene>
    <name evidence="3" type="ORF">HAKA00212_LOCUS21033</name>
</gene>
<evidence type="ECO:0000313" key="3">
    <source>
        <dbReference type="EMBL" id="CAE0642177.1"/>
    </source>
</evidence>
<proteinExistence type="predicted"/>
<accession>A0A6V2ZPH3</accession>
<keyword evidence="2" id="KW-0732">Signal</keyword>
<feature type="chain" id="PRO_5030161041" evidence="2">
    <location>
        <begin position="26"/>
        <end position="205"/>
    </location>
</feature>
<evidence type="ECO:0000256" key="1">
    <source>
        <dbReference type="SAM" id="MobiDB-lite"/>
    </source>
</evidence>
<feature type="signal peptide" evidence="2">
    <location>
        <begin position="1"/>
        <end position="25"/>
    </location>
</feature>